<sequence>MAIGYLKITPFDGLFFGKGRPFSIGDESWTEAELLPPPGVVWGALFSQLWYRDNNTPLDALKIGRIMLLGENVMHCYLPAPLDMFMEEEARRHHHNFHWQDEHGFITKREGQNVLLKPLTDEKVELPEGYLLSMGSLEAYMGAHEDFNTLELSKVQEIVGQEFKIGIGRDAHRRTAEEGKLYTVHFSHLQPGYCFLVEAAYPDDYPDSGILKLGGEGKMARFEKVKEQEADELKAVFSLRLPAQKADFFKLYLTSPAYLDEYGHPALLKDKPFRVEGGVTGKPYLLGGFDYKQRRPKPMRYVAPAGSVYILEYTGSAGSISTQQAQSELGYGEYGQGYNQFEIIPYDGDKE</sequence>
<dbReference type="Pfam" id="PF09700">
    <property type="entry name" value="Cas_Cmr3"/>
    <property type="match status" value="1"/>
</dbReference>
<protein>
    <submittedName>
        <fullName evidence="1">Type III-B CRISPR module-associated protein Cmr3</fullName>
    </submittedName>
</protein>
<comment type="caution">
    <text evidence="1">The sequence shown here is derived from an EMBL/GenBank/DDBJ whole genome shotgun (WGS) entry which is preliminary data.</text>
</comment>
<dbReference type="EMBL" id="VOOR01000013">
    <property type="protein sequence ID" value="TXB63734.1"/>
    <property type="molecule type" value="Genomic_DNA"/>
</dbReference>
<evidence type="ECO:0000313" key="1">
    <source>
        <dbReference type="EMBL" id="TXB63734.1"/>
    </source>
</evidence>
<dbReference type="OrthoDB" id="6162707at2"/>
<organism evidence="1 2">
    <name type="scientific">Phaeodactylibacter luteus</name>
    <dbReference type="NCBI Taxonomy" id="1564516"/>
    <lineage>
        <taxon>Bacteria</taxon>
        <taxon>Pseudomonadati</taxon>
        <taxon>Bacteroidota</taxon>
        <taxon>Saprospiria</taxon>
        <taxon>Saprospirales</taxon>
        <taxon>Haliscomenobacteraceae</taxon>
        <taxon>Phaeodactylibacter</taxon>
    </lineage>
</organism>
<dbReference type="InterPro" id="IPR019117">
    <property type="entry name" value="CRISPR-assoc_protein_Cmr3"/>
</dbReference>
<dbReference type="NCBIfam" id="TIGR01888">
    <property type="entry name" value="cas_cmr3"/>
    <property type="match status" value="1"/>
</dbReference>
<reference evidence="1 2" key="1">
    <citation type="submission" date="2019-08" db="EMBL/GenBank/DDBJ databases">
        <title>Genome of Phaeodactylibacter luteus.</title>
        <authorList>
            <person name="Bowman J.P."/>
        </authorList>
    </citation>
    <scope>NUCLEOTIDE SEQUENCE [LARGE SCALE GENOMIC DNA]</scope>
    <source>
        <strain evidence="1 2">KCTC 42180</strain>
    </source>
</reference>
<accession>A0A5C6RP30</accession>
<name>A0A5C6RP30_9BACT</name>
<proteinExistence type="predicted"/>
<keyword evidence="2" id="KW-1185">Reference proteome</keyword>
<dbReference type="AlphaFoldDB" id="A0A5C6RP30"/>
<dbReference type="InterPro" id="IPR010165">
    <property type="entry name" value="CRISPR-Cmr3_IIIB"/>
</dbReference>
<dbReference type="Gene3D" id="2.60.40.4350">
    <property type="match status" value="1"/>
</dbReference>
<dbReference type="RefSeq" id="WP_147166910.1">
    <property type="nucleotide sequence ID" value="NZ_VOOR01000013.1"/>
</dbReference>
<dbReference type="Proteomes" id="UP000321580">
    <property type="component" value="Unassembled WGS sequence"/>
</dbReference>
<evidence type="ECO:0000313" key="2">
    <source>
        <dbReference type="Proteomes" id="UP000321580"/>
    </source>
</evidence>
<dbReference type="Gene3D" id="3.30.70.2940">
    <property type="match status" value="1"/>
</dbReference>
<gene>
    <name evidence="1" type="primary">cmr3</name>
    <name evidence="1" type="ORF">FRY97_07895</name>
</gene>